<feature type="binding site" evidence="11">
    <location>
        <position position="40"/>
    </location>
    <ligand>
        <name>[4Fe-4S] cluster</name>
        <dbReference type="ChEBI" id="CHEBI:49883"/>
    </ligand>
</feature>
<dbReference type="EMBL" id="MQVS01000008">
    <property type="protein sequence ID" value="OKL51316.1"/>
    <property type="molecule type" value="Genomic_DNA"/>
</dbReference>
<dbReference type="AlphaFoldDB" id="A0A1Q5PUZ1"/>
<dbReference type="InterPro" id="IPR003482">
    <property type="entry name" value="Whib"/>
</dbReference>
<evidence type="ECO:0000256" key="9">
    <source>
        <dbReference type="ARBA" id="ARBA00023157"/>
    </source>
</evidence>
<keyword evidence="14" id="KW-1185">Reference proteome</keyword>
<dbReference type="InterPro" id="IPR034768">
    <property type="entry name" value="4FE4S_WBL"/>
</dbReference>
<protein>
    <recommendedName>
        <fullName evidence="11">Transcriptional regulator WhiB</fullName>
    </recommendedName>
</protein>
<evidence type="ECO:0000256" key="3">
    <source>
        <dbReference type="ARBA" id="ARBA00022485"/>
    </source>
</evidence>
<dbReference type="GO" id="GO:0051539">
    <property type="term" value="F:4 iron, 4 sulfur cluster binding"/>
    <property type="evidence" value="ECO:0007669"/>
    <property type="project" value="UniProtKB-UniRule"/>
</dbReference>
<dbReference type="Proteomes" id="UP000185612">
    <property type="component" value="Unassembled WGS sequence"/>
</dbReference>
<dbReference type="GO" id="GO:0045454">
    <property type="term" value="P:cell redox homeostasis"/>
    <property type="evidence" value="ECO:0007669"/>
    <property type="project" value="TreeGrafter"/>
</dbReference>
<comment type="similarity">
    <text evidence="2 11">Belongs to the WhiB family.</text>
</comment>
<dbReference type="HAMAP" id="MF_01479">
    <property type="entry name" value="WhiB"/>
    <property type="match status" value="1"/>
</dbReference>
<keyword evidence="11" id="KW-0963">Cytoplasm</keyword>
<dbReference type="OrthoDB" id="4228525at2"/>
<evidence type="ECO:0000313" key="13">
    <source>
        <dbReference type="EMBL" id="OKL51316.1"/>
    </source>
</evidence>
<evidence type="ECO:0000256" key="11">
    <source>
        <dbReference type="HAMAP-Rule" id="MF_01479"/>
    </source>
</evidence>
<feature type="binding site" evidence="11">
    <location>
        <position position="37"/>
    </location>
    <ligand>
        <name>[4Fe-4S] cluster</name>
        <dbReference type="ChEBI" id="CHEBI:49883"/>
    </ligand>
</feature>
<evidence type="ECO:0000256" key="8">
    <source>
        <dbReference type="ARBA" id="ARBA00023125"/>
    </source>
</evidence>
<comment type="PTM">
    <text evidence="11">Upon Fe-S cluster removal intramolecular disulfide bonds are formed.</text>
</comment>
<dbReference type="GO" id="GO:0046872">
    <property type="term" value="F:metal ion binding"/>
    <property type="evidence" value="ECO:0007669"/>
    <property type="project" value="UniProtKB-KW"/>
</dbReference>
<feature type="binding site" evidence="11">
    <location>
        <position position="46"/>
    </location>
    <ligand>
        <name>[4Fe-4S] cluster</name>
        <dbReference type="ChEBI" id="CHEBI:49883"/>
    </ligand>
</feature>
<proteinExistence type="inferred from homology"/>
<keyword evidence="3 11" id="KW-0004">4Fe-4S</keyword>
<dbReference type="GO" id="GO:0045892">
    <property type="term" value="P:negative regulation of DNA-templated transcription"/>
    <property type="evidence" value="ECO:0007669"/>
    <property type="project" value="TreeGrafter"/>
</dbReference>
<name>A0A1Q5PUZ1_9ACTO</name>
<keyword evidence="7 11" id="KW-0805">Transcription regulation</keyword>
<comment type="function">
    <text evidence="11">Acts as a transcriptional regulator. Probably redox-responsive. The apo- but not holo-form probably binds DNA.</text>
</comment>
<gene>
    <name evidence="11" type="primary">whiB</name>
    <name evidence="13" type="ORF">BSZ40_08390</name>
</gene>
<dbReference type="Pfam" id="PF02467">
    <property type="entry name" value="Whib"/>
    <property type="match status" value="1"/>
</dbReference>
<evidence type="ECO:0000256" key="7">
    <source>
        <dbReference type="ARBA" id="ARBA00023015"/>
    </source>
</evidence>
<keyword evidence="8 11" id="KW-0238">DNA-binding</keyword>
<accession>A0A1Q5PUZ1</accession>
<evidence type="ECO:0000256" key="5">
    <source>
        <dbReference type="ARBA" id="ARBA00023004"/>
    </source>
</evidence>
<comment type="caution">
    <text evidence="13">The sequence shown here is derived from an EMBL/GenBank/DDBJ whole genome shotgun (WGS) entry which is preliminary data.</text>
</comment>
<comment type="PTM">
    <text evidence="11">The Fe-S cluster can be nitrosylated by nitric oxide (NO).</text>
</comment>
<comment type="cofactor">
    <cofactor evidence="11">
        <name>[4Fe-4S] cluster</name>
        <dbReference type="ChEBI" id="CHEBI:49883"/>
    </cofactor>
    <text evidence="11">Binds 1 [4Fe-4S] cluster per subunit. Following nitrosylation of the [4Fe-4S] cluster binds 1 [4Fe-8(NO)] cluster per subunit.</text>
</comment>
<evidence type="ECO:0000256" key="1">
    <source>
        <dbReference type="ARBA" id="ARBA00004496"/>
    </source>
</evidence>
<feature type="domain" description="4Fe-4S Wbl-type" evidence="12">
    <location>
        <begin position="14"/>
        <end position="70"/>
    </location>
</feature>
<keyword evidence="10 11" id="KW-0804">Transcription</keyword>
<evidence type="ECO:0000259" key="12">
    <source>
        <dbReference type="PROSITE" id="PS51674"/>
    </source>
</evidence>
<keyword evidence="6 11" id="KW-0411">Iron-sulfur</keyword>
<dbReference type="STRING" id="52770.BSZ40_08390"/>
<feature type="binding site" evidence="11">
    <location>
        <position position="15"/>
    </location>
    <ligand>
        <name>[4Fe-4S] cluster</name>
        <dbReference type="ChEBI" id="CHEBI:49883"/>
    </ligand>
</feature>
<dbReference type="GO" id="GO:0047134">
    <property type="term" value="F:protein-disulfide reductase [NAD(P)H] activity"/>
    <property type="evidence" value="ECO:0007669"/>
    <property type="project" value="TreeGrafter"/>
</dbReference>
<dbReference type="GO" id="GO:0003677">
    <property type="term" value="F:DNA binding"/>
    <property type="evidence" value="ECO:0007669"/>
    <property type="project" value="UniProtKB-UniRule"/>
</dbReference>
<dbReference type="GO" id="GO:0005737">
    <property type="term" value="C:cytoplasm"/>
    <property type="evidence" value="ECO:0007669"/>
    <property type="project" value="UniProtKB-SubCell"/>
</dbReference>
<keyword evidence="4 11" id="KW-0479">Metal-binding</keyword>
<dbReference type="PANTHER" id="PTHR38839">
    <property type="entry name" value="TRANSCRIPTIONAL REGULATOR WHID-RELATED"/>
    <property type="match status" value="1"/>
</dbReference>
<reference evidence="14" key="1">
    <citation type="submission" date="2016-12" db="EMBL/GenBank/DDBJ databases">
        <authorList>
            <person name="Meng X."/>
        </authorList>
    </citation>
    <scope>NUCLEOTIDE SEQUENCE [LARGE SCALE GENOMIC DNA]</scope>
    <source>
        <strain evidence="14">DSM 20732</strain>
    </source>
</reference>
<evidence type="ECO:0000313" key="14">
    <source>
        <dbReference type="Proteomes" id="UP000185612"/>
    </source>
</evidence>
<evidence type="ECO:0000256" key="4">
    <source>
        <dbReference type="ARBA" id="ARBA00022723"/>
    </source>
</evidence>
<evidence type="ECO:0000256" key="2">
    <source>
        <dbReference type="ARBA" id="ARBA00006597"/>
    </source>
</evidence>
<dbReference type="PANTHER" id="PTHR38839:SF7">
    <property type="entry name" value="TRANSCRIPTIONAL REGULATOR WHIB4"/>
    <property type="match status" value="1"/>
</dbReference>
<dbReference type="GO" id="GO:0035731">
    <property type="term" value="F:dinitrosyl-iron complex binding"/>
    <property type="evidence" value="ECO:0007669"/>
    <property type="project" value="UniProtKB-UniRule"/>
</dbReference>
<evidence type="ECO:0000256" key="10">
    <source>
        <dbReference type="ARBA" id="ARBA00023163"/>
    </source>
</evidence>
<dbReference type="PROSITE" id="PS51674">
    <property type="entry name" value="4FE4S_WBL"/>
    <property type="match status" value="1"/>
</dbReference>
<evidence type="ECO:0000256" key="6">
    <source>
        <dbReference type="ARBA" id="ARBA00023014"/>
    </source>
</evidence>
<keyword evidence="9 11" id="KW-1015">Disulfide bond</keyword>
<comment type="subcellular location">
    <subcellularLocation>
        <location evidence="1 11">Cytoplasm</location>
    </subcellularLocation>
</comment>
<organism evidence="13 14">
    <name type="scientific">Buchananella hordeovulneris</name>
    <dbReference type="NCBI Taxonomy" id="52770"/>
    <lineage>
        <taxon>Bacteria</taxon>
        <taxon>Bacillati</taxon>
        <taxon>Actinomycetota</taxon>
        <taxon>Actinomycetes</taxon>
        <taxon>Actinomycetales</taxon>
        <taxon>Actinomycetaceae</taxon>
        <taxon>Buchananella</taxon>
    </lineage>
</organism>
<keyword evidence="5 11" id="KW-0408">Iron</keyword>
<sequence>MSTATETSWTLEALCATMDPDALFVPGNEQRAARRACEMCPVRLQCLADALESGADYGIWGGLTERERRALLRARPDIEDWESWLLGSEDDLARELRARRRPKVFSFRRTS</sequence>
<dbReference type="RefSeq" id="WP_073825201.1">
    <property type="nucleotide sequence ID" value="NZ_JAUNKL010000045.1"/>
</dbReference>